<comment type="similarity">
    <text evidence="6">Belongs to the NDUFAF6 family.</text>
</comment>
<gene>
    <name evidence="7" type="ORF">HYPSUDRAFT_165987</name>
</gene>
<name>A0A0D2PMY7_HYPSF</name>
<evidence type="ECO:0000256" key="1">
    <source>
        <dbReference type="ARBA" id="ARBA00004273"/>
    </source>
</evidence>
<evidence type="ECO:0000313" key="7">
    <source>
        <dbReference type="EMBL" id="KJA21185.1"/>
    </source>
</evidence>
<organism evidence="7 8">
    <name type="scientific">Hypholoma sublateritium (strain FD-334 SS-4)</name>
    <dbReference type="NCBI Taxonomy" id="945553"/>
    <lineage>
        <taxon>Eukaryota</taxon>
        <taxon>Fungi</taxon>
        <taxon>Dikarya</taxon>
        <taxon>Basidiomycota</taxon>
        <taxon>Agaricomycotina</taxon>
        <taxon>Agaricomycetes</taxon>
        <taxon>Agaricomycetidae</taxon>
        <taxon>Agaricales</taxon>
        <taxon>Agaricineae</taxon>
        <taxon>Strophariaceae</taxon>
        <taxon>Hypholoma</taxon>
    </lineage>
</organism>
<dbReference type="PANTHER" id="PTHR21181:SF13">
    <property type="entry name" value="NADH DEHYDROGENASE (UBIQUINONE) COMPLEX I, ASSEMBLY FACTOR 6"/>
    <property type="match status" value="1"/>
</dbReference>
<dbReference type="EMBL" id="KN817560">
    <property type="protein sequence ID" value="KJA21185.1"/>
    <property type="molecule type" value="Genomic_DNA"/>
</dbReference>
<comment type="subcellular location">
    <subcellularLocation>
        <location evidence="1">Mitochondrion inner membrane</location>
    </subcellularLocation>
</comment>
<keyword evidence="3" id="KW-0809">Transit peptide</keyword>
<protein>
    <submittedName>
        <fullName evidence="7">Uncharacterized protein</fullName>
    </submittedName>
</protein>
<keyword evidence="8" id="KW-1185">Reference proteome</keyword>
<reference evidence="8" key="1">
    <citation type="submission" date="2014-04" db="EMBL/GenBank/DDBJ databases">
        <title>Evolutionary Origins and Diversification of the Mycorrhizal Mutualists.</title>
        <authorList>
            <consortium name="DOE Joint Genome Institute"/>
            <consortium name="Mycorrhizal Genomics Consortium"/>
            <person name="Kohler A."/>
            <person name="Kuo A."/>
            <person name="Nagy L.G."/>
            <person name="Floudas D."/>
            <person name="Copeland A."/>
            <person name="Barry K.W."/>
            <person name="Cichocki N."/>
            <person name="Veneault-Fourrey C."/>
            <person name="LaButti K."/>
            <person name="Lindquist E.A."/>
            <person name="Lipzen A."/>
            <person name="Lundell T."/>
            <person name="Morin E."/>
            <person name="Murat C."/>
            <person name="Riley R."/>
            <person name="Ohm R."/>
            <person name="Sun H."/>
            <person name="Tunlid A."/>
            <person name="Henrissat B."/>
            <person name="Grigoriev I.V."/>
            <person name="Hibbett D.S."/>
            <person name="Martin F."/>
        </authorList>
    </citation>
    <scope>NUCLEOTIDE SEQUENCE [LARGE SCALE GENOMIC DNA]</scope>
    <source>
        <strain evidence="8">FD-334 SS-4</strain>
    </source>
</reference>
<dbReference type="OMA" id="MINAREQ"/>
<evidence type="ECO:0000256" key="6">
    <source>
        <dbReference type="ARBA" id="ARBA00038273"/>
    </source>
</evidence>
<dbReference type="Pfam" id="PF00494">
    <property type="entry name" value="SQS_PSY"/>
    <property type="match status" value="1"/>
</dbReference>
<keyword evidence="2" id="KW-0999">Mitochondrion inner membrane</keyword>
<evidence type="ECO:0000313" key="8">
    <source>
        <dbReference type="Proteomes" id="UP000054270"/>
    </source>
</evidence>
<keyword evidence="5" id="KW-0472">Membrane</keyword>
<dbReference type="STRING" id="945553.A0A0D2PMY7"/>
<keyword evidence="4" id="KW-0496">Mitochondrion</keyword>
<sequence>MSLFTRTRLQRQSEVKRYLKLGHCRSIDALKSIPRPRRCGLSTTAPGPSDPHAYCKDLVRKYDYDSYLNSYFYPRALQNGYFAIKAFSVELAMVQDNVSNATIGKMRMQFWRNAVKEITEGKPPKHPIALALCETSQNSKLSAYHLKRIIDARDAELQTSTFLTVDLLTAHAEATSSTVLYLLLSLLSLPSATLSHAVSHIGTAHTFTTMLRALPYHATHGRMFIPAEITAKHGVSQEDVFRHGPNAKGIDDAVFDFATIAHDHLNTAHDMLKTSEDLNSMVPEKAVPVFLAGVPVINYLRRLENAGFNAFDPKLERRDGFLAWQMWMAYYRRRF</sequence>
<evidence type="ECO:0000256" key="4">
    <source>
        <dbReference type="ARBA" id="ARBA00023128"/>
    </source>
</evidence>
<evidence type="ECO:0000256" key="5">
    <source>
        <dbReference type="ARBA" id="ARBA00023136"/>
    </source>
</evidence>
<dbReference type="GO" id="GO:0032981">
    <property type="term" value="P:mitochondrial respiratory chain complex I assembly"/>
    <property type="evidence" value="ECO:0007669"/>
    <property type="project" value="TreeGrafter"/>
</dbReference>
<dbReference type="PANTHER" id="PTHR21181">
    <property type="match status" value="1"/>
</dbReference>
<dbReference type="Gene3D" id="1.10.600.10">
    <property type="entry name" value="Farnesyl Diphosphate Synthase"/>
    <property type="match status" value="1"/>
</dbReference>
<dbReference type="SUPFAM" id="SSF48576">
    <property type="entry name" value="Terpenoid synthases"/>
    <property type="match status" value="1"/>
</dbReference>
<accession>A0A0D2PMY7</accession>
<dbReference type="OrthoDB" id="270318at2759"/>
<dbReference type="AlphaFoldDB" id="A0A0D2PMY7"/>
<dbReference type="InterPro" id="IPR002060">
    <property type="entry name" value="Squ/phyt_synthse"/>
</dbReference>
<evidence type="ECO:0000256" key="3">
    <source>
        <dbReference type="ARBA" id="ARBA00022946"/>
    </source>
</evidence>
<proteinExistence type="inferred from homology"/>
<dbReference type="Proteomes" id="UP000054270">
    <property type="component" value="Unassembled WGS sequence"/>
</dbReference>
<evidence type="ECO:0000256" key="2">
    <source>
        <dbReference type="ARBA" id="ARBA00022792"/>
    </source>
</evidence>
<dbReference type="GO" id="GO:0005743">
    <property type="term" value="C:mitochondrial inner membrane"/>
    <property type="evidence" value="ECO:0007669"/>
    <property type="project" value="UniProtKB-SubCell"/>
</dbReference>
<dbReference type="InterPro" id="IPR008949">
    <property type="entry name" value="Isoprenoid_synthase_dom_sf"/>
</dbReference>